<sequence>MQVDYLIVGQGLAGSVLAEHLLNIGLSVKVVSDASLSNSSKVAGGLFNPITGRKMVKTWHCDRLFDYLIPFYRGLERKLKTDFLVETPIYRPFYSIEEQNEWMGKSAESDYAPYIEKVYQKPGFGHHVQDEFGGILLKKSGYLKTAEFIAAYEEYLANKELLVNDTFDFDALELEDNGVSYKGISAKKIVFCDGRLLEENPFFKWLPLSPVKGELLFLDVESEQEQRVIYNRGVFVVPLGGGKCKVGATYEHQNLNEAPTLRAKTQLIDKLSGLVKFRYKVTDQKAGVRPATKDRRPFLGKHPEHKCVYVFNGLGAKGVSLAPFYANQFAQWMEGNTNLEDEVNIERFFSLF</sequence>
<dbReference type="GO" id="GO:0008033">
    <property type="term" value="P:tRNA processing"/>
    <property type="evidence" value="ECO:0007669"/>
    <property type="project" value="UniProtKB-KW"/>
</dbReference>
<gene>
    <name evidence="11" type="ORF">SAMN05216290_3765</name>
</gene>
<dbReference type="GO" id="GO:0008168">
    <property type="term" value="F:methyltransferase activity"/>
    <property type="evidence" value="ECO:0007669"/>
    <property type="project" value="UniProtKB-KW"/>
</dbReference>
<dbReference type="Pfam" id="PF01266">
    <property type="entry name" value="DAO"/>
    <property type="match status" value="1"/>
</dbReference>
<dbReference type="SUPFAM" id="SSF51971">
    <property type="entry name" value="Nucleotide-binding domain"/>
    <property type="match status" value="1"/>
</dbReference>
<dbReference type="InterPro" id="IPR036188">
    <property type="entry name" value="FAD/NAD-bd_sf"/>
</dbReference>
<dbReference type="SUPFAM" id="SSF54373">
    <property type="entry name" value="FAD-linked reductases, C-terminal domain"/>
    <property type="match status" value="1"/>
</dbReference>
<dbReference type="PANTHER" id="PTHR13847">
    <property type="entry name" value="SARCOSINE DEHYDROGENASE-RELATED"/>
    <property type="match status" value="1"/>
</dbReference>
<dbReference type="GO" id="GO:0005737">
    <property type="term" value="C:cytoplasm"/>
    <property type="evidence" value="ECO:0007669"/>
    <property type="project" value="TreeGrafter"/>
</dbReference>
<dbReference type="STRING" id="1267423.SAMN05216290_3765"/>
<keyword evidence="12" id="KW-1185">Reference proteome</keyword>
<evidence type="ECO:0000256" key="9">
    <source>
        <dbReference type="ARBA" id="ARBA00023268"/>
    </source>
</evidence>
<dbReference type="GO" id="GO:0016491">
    <property type="term" value="F:oxidoreductase activity"/>
    <property type="evidence" value="ECO:0007669"/>
    <property type="project" value="UniProtKB-KW"/>
</dbReference>
<keyword evidence="6" id="KW-0819">tRNA processing</keyword>
<dbReference type="PANTHER" id="PTHR13847:SF283">
    <property type="entry name" value="TRNA 5-METHYLAMINOMETHYL-2-THIOURIDINE BIOSYNTHESIS BIFUNCTIONAL PROTEIN MNMC"/>
    <property type="match status" value="1"/>
</dbReference>
<name>A0A1I0RKG9_9BACT</name>
<keyword evidence="3" id="KW-0285">Flavoprotein</keyword>
<dbReference type="InterPro" id="IPR006076">
    <property type="entry name" value="FAD-dep_OxRdtase"/>
</dbReference>
<evidence type="ECO:0000256" key="8">
    <source>
        <dbReference type="ARBA" id="ARBA00023002"/>
    </source>
</evidence>
<accession>A0A1I0RKG9</accession>
<evidence type="ECO:0000256" key="5">
    <source>
        <dbReference type="ARBA" id="ARBA00022691"/>
    </source>
</evidence>
<keyword evidence="9" id="KW-0511">Multifunctional enzyme</keyword>
<keyword evidence="2" id="KW-0489">Methyltransferase</keyword>
<reference evidence="12" key="1">
    <citation type="submission" date="2016-10" db="EMBL/GenBank/DDBJ databases">
        <authorList>
            <person name="Varghese N."/>
            <person name="Submissions S."/>
        </authorList>
    </citation>
    <scope>NUCLEOTIDE SEQUENCE [LARGE SCALE GENOMIC DNA]</scope>
    <source>
        <strain evidence="12">CGMCC 1.12402</strain>
    </source>
</reference>
<feature type="domain" description="FAD dependent oxidoreductase" evidence="10">
    <location>
        <begin position="4"/>
        <end position="332"/>
    </location>
</feature>
<keyword evidence="5" id="KW-0949">S-adenosyl-L-methionine</keyword>
<evidence type="ECO:0000313" key="11">
    <source>
        <dbReference type="EMBL" id="SEW41542.1"/>
    </source>
</evidence>
<evidence type="ECO:0000256" key="6">
    <source>
        <dbReference type="ARBA" id="ARBA00022694"/>
    </source>
</evidence>
<keyword evidence="7" id="KW-0274">FAD</keyword>
<dbReference type="OrthoDB" id="214253at2"/>
<evidence type="ECO:0000313" key="12">
    <source>
        <dbReference type="Proteomes" id="UP000199437"/>
    </source>
</evidence>
<organism evidence="11 12">
    <name type="scientific">Roseivirga pacifica</name>
    <dbReference type="NCBI Taxonomy" id="1267423"/>
    <lineage>
        <taxon>Bacteria</taxon>
        <taxon>Pseudomonadati</taxon>
        <taxon>Bacteroidota</taxon>
        <taxon>Cytophagia</taxon>
        <taxon>Cytophagales</taxon>
        <taxon>Roseivirgaceae</taxon>
        <taxon>Roseivirga</taxon>
    </lineage>
</organism>
<keyword evidence="8" id="KW-0560">Oxidoreductase</keyword>
<evidence type="ECO:0000256" key="3">
    <source>
        <dbReference type="ARBA" id="ARBA00022630"/>
    </source>
</evidence>
<dbReference type="Gene3D" id="3.50.50.60">
    <property type="entry name" value="FAD/NAD(P)-binding domain"/>
    <property type="match status" value="1"/>
</dbReference>
<evidence type="ECO:0000259" key="10">
    <source>
        <dbReference type="Pfam" id="PF01266"/>
    </source>
</evidence>
<proteinExistence type="predicted"/>
<evidence type="ECO:0000256" key="7">
    <source>
        <dbReference type="ARBA" id="ARBA00022827"/>
    </source>
</evidence>
<dbReference type="GeneID" id="99988432"/>
<protein>
    <submittedName>
        <fullName evidence="11">Glycine/D-amino acid oxidase</fullName>
    </submittedName>
</protein>
<evidence type="ECO:0000256" key="2">
    <source>
        <dbReference type="ARBA" id="ARBA00022603"/>
    </source>
</evidence>
<keyword evidence="4" id="KW-0808">Transferase</keyword>
<evidence type="ECO:0000256" key="1">
    <source>
        <dbReference type="ARBA" id="ARBA00022490"/>
    </source>
</evidence>
<dbReference type="EMBL" id="FOIR01000004">
    <property type="protein sequence ID" value="SEW41542.1"/>
    <property type="molecule type" value="Genomic_DNA"/>
</dbReference>
<dbReference type="RefSeq" id="WP_090260752.1">
    <property type="nucleotide sequence ID" value="NZ_FOIR01000004.1"/>
</dbReference>
<dbReference type="AlphaFoldDB" id="A0A1I0RKG9"/>
<dbReference type="GO" id="GO:0032259">
    <property type="term" value="P:methylation"/>
    <property type="evidence" value="ECO:0007669"/>
    <property type="project" value="UniProtKB-KW"/>
</dbReference>
<keyword evidence="1" id="KW-0963">Cytoplasm</keyword>
<dbReference type="Proteomes" id="UP000199437">
    <property type="component" value="Unassembled WGS sequence"/>
</dbReference>
<evidence type="ECO:0000256" key="4">
    <source>
        <dbReference type="ARBA" id="ARBA00022679"/>
    </source>
</evidence>
<dbReference type="Gene3D" id="3.30.9.10">
    <property type="entry name" value="D-Amino Acid Oxidase, subunit A, domain 2"/>
    <property type="match status" value="1"/>
</dbReference>